<reference evidence="2" key="2">
    <citation type="submission" date="2015-08" db="UniProtKB">
        <authorList>
            <consortium name="WormBaseParasite"/>
        </authorList>
    </citation>
    <scope>IDENTIFICATION</scope>
</reference>
<dbReference type="Proteomes" id="UP000035680">
    <property type="component" value="Unassembled WGS sequence"/>
</dbReference>
<dbReference type="AlphaFoldDB" id="A0A0K0FG38"/>
<evidence type="ECO:0000313" key="2">
    <source>
        <dbReference type="WBParaSite" id="SVE_0783600.1"/>
    </source>
</evidence>
<protein>
    <submittedName>
        <fullName evidence="2">Imm63 domain-containing protein</fullName>
    </submittedName>
</protein>
<keyword evidence="1" id="KW-1185">Reference proteome</keyword>
<accession>A0A0K0FG38</accession>
<proteinExistence type="predicted"/>
<name>A0A0K0FG38_STRVS</name>
<sequence>MVFEIPCWYLFNDVQNLLVIWEGVMAIWEENHDKKIKSVELWKQYNDNYVKYNPPHVVKNITSEGYWTCAEITGKFNNGRYFFYHAISPEKSKLFFDFILKYLNTFIVNIEISLDPNPYRNWTESECESRLMAWKNLCYHFSKKYFKINENYNMPI</sequence>
<reference evidence="1" key="1">
    <citation type="submission" date="2014-07" db="EMBL/GenBank/DDBJ databases">
        <authorList>
            <person name="Martin A.A"/>
            <person name="De Silva N."/>
        </authorList>
    </citation>
    <scope>NUCLEOTIDE SEQUENCE</scope>
</reference>
<dbReference type="WBParaSite" id="SVE_0783600.1">
    <property type="protein sequence ID" value="SVE_0783600.1"/>
    <property type="gene ID" value="SVE_0783600"/>
</dbReference>
<evidence type="ECO:0000313" key="1">
    <source>
        <dbReference type="Proteomes" id="UP000035680"/>
    </source>
</evidence>
<organism evidence="1 2">
    <name type="scientific">Strongyloides venezuelensis</name>
    <name type="common">Threadworm</name>
    <dbReference type="NCBI Taxonomy" id="75913"/>
    <lineage>
        <taxon>Eukaryota</taxon>
        <taxon>Metazoa</taxon>
        <taxon>Ecdysozoa</taxon>
        <taxon>Nematoda</taxon>
        <taxon>Chromadorea</taxon>
        <taxon>Rhabditida</taxon>
        <taxon>Tylenchina</taxon>
        <taxon>Panagrolaimomorpha</taxon>
        <taxon>Strongyloidoidea</taxon>
        <taxon>Strongyloididae</taxon>
        <taxon>Strongyloides</taxon>
    </lineage>
</organism>